<evidence type="ECO:0000313" key="2">
    <source>
        <dbReference type="EMBL" id="CDW91563.1"/>
    </source>
</evidence>
<dbReference type="EMBL" id="CCKQ01019549">
    <property type="protein sequence ID" value="CDW91563.1"/>
    <property type="molecule type" value="Genomic_DNA"/>
</dbReference>
<dbReference type="AlphaFoldDB" id="A0A078BD98"/>
<feature type="region of interest" description="Disordered" evidence="1">
    <location>
        <begin position="135"/>
        <end position="167"/>
    </location>
</feature>
<feature type="region of interest" description="Disordered" evidence="1">
    <location>
        <begin position="1"/>
        <end position="38"/>
    </location>
</feature>
<protein>
    <submittedName>
        <fullName evidence="2">Uncharacterized protein</fullName>
    </submittedName>
</protein>
<reference evidence="2 3" key="1">
    <citation type="submission" date="2014-06" db="EMBL/GenBank/DDBJ databases">
        <authorList>
            <person name="Swart Estienne"/>
        </authorList>
    </citation>
    <scope>NUCLEOTIDE SEQUENCE [LARGE SCALE GENOMIC DNA]</scope>
    <source>
        <strain evidence="2 3">130c</strain>
    </source>
</reference>
<organism evidence="2 3">
    <name type="scientific">Stylonychia lemnae</name>
    <name type="common">Ciliate</name>
    <dbReference type="NCBI Taxonomy" id="5949"/>
    <lineage>
        <taxon>Eukaryota</taxon>
        <taxon>Sar</taxon>
        <taxon>Alveolata</taxon>
        <taxon>Ciliophora</taxon>
        <taxon>Intramacronucleata</taxon>
        <taxon>Spirotrichea</taxon>
        <taxon>Stichotrichia</taxon>
        <taxon>Sporadotrichida</taxon>
        <taxon>Oxytrichidae</taxon>
        <taxon>Stylonychinae</taxon>
        <taxon>Stylonychia</taxon>
    </lineage>
</organism>
<name>A0A078BD98_STYLE</name>
<sequence>MMSDKSQYQSQNKINKIGQKSFRQTQPNTTEYSNRSQYFDKPYKAKQIKQLVPEKTVDPYDMNTISGTRMPEYSQVIKQRDTYGELGWIPNFQVTFSKNNPRLHKNYQEYFDRPQEYHTIYQDANVTQSEFFRSQAPSNSVARTRRAQSSYRSTRQSMNFGNNQNFDDSQRFDQVSQSLIAPKATPFYLIHDKSNKHRIDKRVKETQSLKNCIPFLRVNDDDYKKVINQPQQKSFRRKQTTYISQYYENKPQNAQQRTRFQSGEKRYDQNYYRKAKRREKGWEQYILPISKLNTELHLSQKISFDKI</sequence>
<keyword evidence="3" id="KW-1185">Reference proteome</keyword>
<dbReference type="Proteomes" id="UP000039865">
    <property type="component" value="Unassembled WGS sequence"/>
</dbReference>
<gene>
    <name evidence="2" type="primary">Contig1273.g1395</name>
    <name evidence="2" type="ORF">STYLEM_20720</name>
</gene>
<feature type="compositionally biased region" description="Polar residues" evidence="1">
    <location>
        <begin position="1"/>
        <end position="14"/>
    </location>
</feature>
<proteinExistence type="predicted"/>
<accession>A0A078BD98</accession>
<evidence type="ECO:0000256" key="1">
    <source>
        <dbReference type="SAM" id="MobiDB-lite"/>
    </source>
</evidence>
<feature type="compositionally biased region" description="Polar residues" evidence="1">
    <location>
        <begin position="21"/>
        <end position="37"/>
    </location>
</feature>
<dbReference type="InParanoid" id="A0A078BD98"/>
<evidence type="ECO:0000313" key="3">
    <source>
        <dbReference type="Proteomes" id="UP000039865"/>
    </source>
</evidence>